<comment type="caution">
    <text evidence="1">The sequence shown here is derived from an EMBL/GenBank/DDBJ whole genome shotgun (WGS) entry which is preliminary data.</text>
</comment>
<dbReference type="RefSeq" id="WP_348950040.1">
    <property type="nucleotide sequence ID" value="NZ_JBDZYD010000004.1"/>
</dbReference>
<protein>
    <submittedName>
        <fullName evidence="1">Uncharacterized protein</fullName>
    </submittedName>
</protein>
<evidence type="ECO:0000313" key="2">
    <source>
        <dbReference type="Proteomes" id="UP001440984"/>
    </source>
</evidence>
<dbReference type="Proteomes" id="UP001440984">
    <property type="component" value="Unassembled WGS sequence"/>
</dbReference>
<organism evidence="1 2">
    <name type="scientific">Amycolatopsis melonis</name>
    <dbReference type="NCBI Taxonomy" id="3156488"/>
    <lineage>
        <taxon>Bacteria</taxon>
        <taxon>Bacillati</taxon>
        <taxon>Actinomycetota</taxon>
        <taxon>Actinomycetes</taxon>
        <taxon>Pseudonocardiales</taxon>
        <taxon>Pseudonocardiaceae</taxon>
        <taxon>Amycolatopsis</taxon>
    </lineage>
</organism>
<reference evidence="1 2" key="1">
    <citation type="submission" date="2024-05" db="EMBL/GenBank/DDBJ databases">
        <authorList>
            <person name="Zhao H."/>
            <person name="Xu Y."/>
            <person name="Lin S."/>
            <person name="Spain J.C."/>
            <person name="Zhou N.-Y."/>
        </authorList>
    </citation>
    <scope>NUCLEOTIDE SEQUENCE [LARGE SCALE GENOMIC DNA]</scope>
    <source>
        <strain evidence="1 2">NEAU-NG30</strain>
    </source>
</reference>
<accession>A0ABV0LBN7</accession>
<gene>
    <name evidence="1" type="ORF">ABJI51_11690</name>
</gene>
<evidence type="ECO:0000313" key="1">
    <source>
        <dbReference type="EMBL" id="MEQ0559738.1"/>
    </source>
</evidence>
<dbReference type="EMBL" id="JBDZYD010000004">
    <property type="protein sequence ID" value="MEQ0559738.1"/>
    <property type="molecule type" value="Genomic_DNA"/>
</dbReference>
<sequence>MSTIEKLRAGVAALVGTRATGFGRTLDIAEAGFARGAVETRLHAQCPFRVSLDDRVLFGTVDMAYPGRADADAGEAWRTNTTMFDKHARRFTERFAAAEHVVESAELGRAGTLTLLLTGALVIEVLPACGGPVEQWRLFDRGAVDHYMYPESA</sequence>
<keyword evidence="2" id="KW-1185">Reference proteome</keyword>
<name>A0ABV0LBN7_9PSEU</name>
<proteinExistence type="predicted"/>